<dbReference type="Proteomes" id="UP000306441">
    <property type="component" value="Unassembled WGS sequence"/>
</dbReference>
<name>A0ABY2Q943_9HYPH</name>
<evidence type="ECO:0000313" key="3">
    <source>
        <dbReference type="EMBL" id="THF57110.1"/>
    </source>
</evidence>
<reference evidence="3 4" key="1">
    <citation type="submission" date="2019-04" db="EMBL/GenBank/DDBJ databases">
        <title>Mesorhizobium composti sp. nov., isolated from compost.</title>
        <authorList>
            <person name="Lin S.-Y."/>
            <person name="Hameed A."/>
            <person name="Hsieh Y.-T."/>
            <person name="Young C.-C."/>
        </authorList>
    </citation>
    <scope>NUCLEOTIDE SEQUENCE [LARGE SCALE GENOMIC DNA]</scope>
    <source>
        <strain evidence="3 4">CC-YTH430</strain>
    </source>
</reference>
<feature type="compositionally biased region" description="Low complexity" evidence="1">
    <location>
        <begin position="29"/>
        <end position="43"/>
    </location>
</feature>
<gene>
    <name evidence="3" type="ORF">E6C48_12390</name>
</gene>
<proteinExistence type="predicted"/>
<feature type="signal peptide" evidence="2">
    <location>
        <begin position="1"/>
        <end position="24"/>
    </location>
</feature>
<protein>
    <submittedName>
        <fullName evidence="3">Uncharacterized protein</fullName>
    </submittedName>
</protein>
<dbReference type="RefSeq" id="WP_136357610.1">
    <property type="nucleotide sequence ID" value="NZ_SSNY01000006.1"/>
</dbReference>
<sequence>MTRLFLAGTCAAALFVFSGIAAHAQQAADPAPAAEPAPNDAVAGGEPPTSIDFEGGKLTITQQEEYGEKTLAYDGKELAKNYQVNFDKVVTVGGVNVALVAVGNGGNACGPAEVLVWKPKGGEIQSIAIGEEECGAPPASVSDDRIVFLPYLLPGDTALVQTWSPEAGLTTAGELSFSPEPNTGWKDFSPSKLSSMLDAFKNAEIYRMSRKLLGEHMSEVVVGLSVSGAPEATKMGLVFGNGCTPHACGVADSFMAIDTRNKAVYFAHQGEKGVDTWPALKRWPPAIRGLMTTALTPPN</sequence>
<organism evidence="3 4">
    <name type="scientific">Ollibium composti</name>
    <dbReference type="NCBI Taxonomy" id="2675109"/>
    <lineage>
        <taxon>Bacteria</taxon>
        <taxon>Pseudomonadati</taxon>
        <taxon>Pseudomonadota</taxon>
        <taxon>Alphaproteobacteria</taxon>
        <taxon>Hyphomicrobiales</taxon>
        <taxon>Phyllobacteriaceae</taxon>
        <taxon>Ollibium</taxon>
    </lineage>
</organism>
<evidence type="ECO:0000256" key="1">
    <source>
        <dbReference type="SAM" id="MobiDB-lite"/>
    </source>
</evidence>
<evidence type="ECO:0000313" key="4">
    <source>
        <dbReference type="Proteomes" id="UP000306441"/>
    </source>
</evidence>
<comment type="caution">
    <text evidence="3">The sequence shown here is derived from an EMBL/GenBank/DDBJ whole genome shotgun (WGS) entry which is preliminary data.</text>
</comment>
<feature type="chain" id="PRO_5046406702" evidence="2">
    <location>
        <begin position="25"/>
        <end position="299"/>
    </location>
</feature>
<dbReference type="EMBL" id="SSNY01000006">
    <property type="protein sequence ID" value="THF57110.1"/>
    <property type="molecule type" value="Genomic_DNA"/>
</dbReference>
<accession>A0ABY2Q943</accession>
<feature type="region of interest" description="Disordered" evidence="1">
    <location>
        <begin position="29"/>
        <end position="52"/>
    </location>
</feature>
<keyword evidence="2" id="KW-0732">Signal</keyword>
<evidence type="ECO:0000256" key="2">
    <source>
        <dbReference type="SAM" id="SignalP"/>
    </source>
</evidence>
<keyword evidence="4" id="KW-1185">Reference proteome</keyword>